<dbReference type="EMBL" id="FWFT01000007">
    <property type="protein sequence ID" value="SLN62314.1"/>
    <property type="molecule type" value="Genomic_DNA"/>
</dbReference>
<evidence type="ECO:0000313" key="2">
    <source>
        <dbReference type="Proteomes" id="UP000193623"/>
    </source>
</evidence>
<protein>
    <recommendedName>
        <fullName evidence="3">Flagellar protein FliT</fullName>
    </recommendedName>
</protein>
<dbReference type="Proteomes" id="UP000193623">
    <property type="component" value="Unassembled WGS sequence"/>
</dbReference>
<dbReference type="AlphaFoldDB" id="A0A1Y5TEV1"/>
<gene>
    <name evidence="1" type="ORF">PSJ8397_03309</name>
</gene>
<evidence type="ECO:0008006" key="3">
    <source>
        <dbReference type="Google" id="ProtNLM"/>
    </source>
</evidence>
<accession>A0A1Y5TEV1</accession>
<name>A0A1Y5TEV1_9RHOB</name>
<keyword evidence="2" id="KW-1185">Reference proteome</keyword>
<proteinExistence type="predicted"/>
<sequence length="105" mass="11018">MADNQSVKRKILNALSDLYFIQRHNDDLTTAQKDAIATSITALEAEYIALGGRAPDGAYDAIGGHLSGASASLAKIKAEREELATTYASAAKILGSVSRILALLA</sequence>
<organism evidence="1 2">
    <name type="scientific">Pseudooctadecabacter jejudonensis</name>
    <dbReference type="NCBI Taxonomy" id="1391910"/>
    <lineage>
        <taxon>Bacteria</taxon>
        <taxon>Pseudomonadati</taxon>
        <taxon>Pseudomonadota</taxon>
        <taxon>Alphaproteobacteria</taxon>
        <taxon>Rhodobacterales</taxon>
        <taxon>Paracoccaceae</taxon>
        <taxon>Pseudooctadecabacter</taxon>
    </lineage>
</organism>
<dbReference type="OrthoDB" id="7873692at2"/>
<evidence type="ECO:0000313" key="1">
    <source>
        <dbReference type="EMBL" id="SLN62314.1"/>
    </source>
</evidence>
<reference evidence="1 2" key="1">
    <citation type="submission" date="2017-03" db="EMBL/GenBank/DDBJ databases">
        <authorList>
            <person name="Afonso C.L."/>
            <person name="Miller P.J."/>
            <person name="Scott M.A."/>
            <person name="Spackman E."/>
            <person name="Goraichik I."/>
            <person name="Dimitrov K.M."/>
            <person name="Suarez D.L."/>
            <person name="Swayne D.E."/>
        </authorList>
    </citation>
    <scope>NUCLEOTIDE SEQUENCE [LARGE SCALE GENOMIC DNA]</scope>
    <source>
        <strain evidence="1 2">CECT 8397</strain>
    </source>
</reference>
<dbReference type="RefSeq" id="WP_085865703.1">
    <property type="nucleotide sequence ID" value="NZ_FWFT01000007.1"/>
</dbReference>